<sequence>MKKLVMIAAVMAATSFNVMSHSQNQDEIKEIVYSQRPTIQIQFGNLNSTPYTYDIEVNGIMTGQTVKLQAREQKKAYIRLPNIEPDKKVSLEVCTIARSPKAGIPRTRMCTPVKVYFPKSKLIQAKEG</sequence>
<comment type="caution">
    <text evidence="2">The sequence shown here is derived from an EMBL/GenBank/DDBJ whole genome shotgun (WGS) entry which is preliminary data.</text>
</comment>
<dbReference type="Proteomes" id="UP001570417">
    <property type="component" value="Unassembled WGS sequence"/>
</dbReference>
<proteinExistence type="predicted"/>
<dbReference type="RefSeq" id="WP_372265032.1">
    <property type="nucleotide sequence ID" value="NZ_JBFRUW010000006.1"/>
</dbReference>
<dbReference type="EMBL" id="JBFRUW010000006">
    <property type="protein sequence ID" value="MFA0567480.1"/>
    <property type="molecule type" value="Genomic_DNA"/>
</dbReference>
<protein>
    <submittedName>
        <fullName evidence="2">Uncharacterized protein</fullName>
    </submittedName>
</protein>
<accession>A0ABV4N859</accession>
<keyword evidence="3" id="KW-1185">Reference proteome</keyword>
<keyword evidence="1" id="KW-0732">Signal</keyword>
<name>A0ABV4N859_9VIBR</name>
<evidence type="ECO:0000313" key="2">
    <source>
        <dbReference type="EMBL" id="MFA0567480.1"/>
    </source>
</evidence>
<evidence type="ECO:0000256" key="1">
    <source>
        <dbReference type="SAM" id="SignalP"/>
    </source>
</evidence>
<evidence type="ECO:0000313" key="3">
    <source>
        <dbReference type="Proteomes" id="UP001570417"/>
    </source>
</evidence>
<feature type="signal peptide" evidence="1">
    <location>
        <begin position="1"/>
        <end position="20"/>
    </location>
</feature>
<organism evidence="2 3">
    <name type="scientific">Vibrio gallaecicus</name>
    <dbReference type="NCBI Taxonomy" id="552386"/>
    <lineage>
        <taxon>Bacteria</taxon>
        <taxon>Pseudomonadati</taxon>
        <taxon>Pseudomonadota</taxon>
        <taxon>Gammaproteobacteria</taxon>
        <taxon>Vibrionales</taxon>
        <taxon>Vibrionaceae</taxon>
        <taxon>Vibrio</taxon>
    </lineage>
</organism>
<reference evidence="2 3" key="1">
    <citation type="journal article" date="2024" name="ISME J.">
        <title>Tailless and filamentous prophages are predominant in marine Vibrio.</title>
        <authorList>
            <person name="Steensen K."/>
            <person name="Seneca J."/>
            <person name="Bartlau N."/>
            <person name="Yu X.A."/>
            <person name="Hussain F.A."/>
            <person name="Polz M.F."/>
        </authorList>
    </citation>
    <scope>NUCLEOTIDE SEQUENCE [LARGE SCALE GENOMIC DNA]</scope>
    <source>
        <strain evidence="2 3">10N.222.51.A1</strain>
    </source>
</reference>
<feature type="chain" id="PRO_5046790165" evidence="1">
    <location>
        <begin position="21"/>
        <end position="128"/>
    </location>
</feature>
<gene>
    <name evidence="2" type="ORF">AB4566_04250</name>
</gene>